<dbReference type="PRINTS" id="PR01036">
    <property type="entry name" value="TCRTETB"/>
</dbReference>
<evidence type="ECO:0000256" key="2">
    <source>
        <dbReference type="ARBA" id="ARBA00022448"/>
    </source>
</evidence>
<dbReference type="PANTHER" id="PTHR23501:SF191">
    <property type="entry name" value="VACUOLAR BASIC AMINO ACID TRANSPORTER 4"/>
    <property type="match status" value="1"/>
</dbReference>
<name>A0ABN8H9X2_9LACO</name>
<proteinExistence type="predicted"/>
<organism evidence="8 9">
    <name type="scientific">Convivina praedatoris</name>
    <dbReference type="NCBI Taxonomy" id="2880963"/>
    <lineage>
        <taxon>Bacteria</taxon>
        <taxon>Bacillati</taxon>
        <taxon>Bacillota</taxon>
        <taxon>Bacilli</taxon>
        <taxon>Lactobacillales</taxon>
        <taxon>Lactobacillaceae</taxon>
        <taxon>Convivina</taxon>
    </lineage>
</organism>
<feature type="transmembrane region" description="Helical" evidence="6">
    <location>
        <begin position="302"/>
        <end position="323"/>
    </location>
</feature>
<dbReference type="SUPFAM" id="SSF103473">
    <property type="entry name" value="MFS general substrate transporter"/>
    <property type="match status" value="1"/>
</dbReference>
<feature type="transmembrane region" description="Helical" evidence="6">
    <location>
        <begin position="12"/>
        <end position="34"/>
    </location>
</feature>
<keyword evidence="9" id="KW-1185">Reference proteome</keyword>
<dbReference type="Gene3D" id="1.20.1250.20">
    <property type="entry name" value="MFS general substrate transporter like domains"/>
    <property type="match status" value="1"/>
</dbReference>
<comment type="subcellular location">
    <subcellularLocation>
        <location evidence="1">Cell membrane</location>
        <topology evidence="1">Multi-pass membrane protein</topology>
    </subcellularLocation>
</comment>
<dbReference type="EMBL" id="CAKOEU010000004">
    <property type="protein sequence ID" value="CAH1855252.1"/>
    <property type="molecule type" value="Genomic_DNA"/>
</dbReference>
<feature type="transmembrane region" description="Helical" evidence="6">
    <location>
        <begin position="401"/>
        <end position="419"/>
    </location>
</feature>
<comment type="caution">
    <text evidence="8">The sequence shown here is derived from an EMBL/GenBank/DDBJ whole genome shotgun (WGS) entry which is preliminary data.</text>
</comment>
<dbReference type="Gene3D" id="1.20.1720.10">
    <property type="entry name" value="Multidrug resistance protein D"/>
    <property type="match status" value="1"/>
</dbReference>
<evidence type="ECO:0000256" key="6">
    <source>
        <dbReference type="SAM" id="Phobius"/>
    </source>
</evidence>
<feature type="transmembrane region" description="Helical" evidence="6">
    <location>
        <begin position="223"/>
        <end position="243"/>
    </location>
</feature>
<evidence type="ECO:0000256" key="3">
    <source>
        <dbReference type="ARBA" id="ARBA00022692"/>
    </source>
</evidence>
<evidence type="ECO:0000313" key="8">
    <source>
        <dbReference type="EMBL" id="CAH1855252.1"/>
    </source>
</evidence>
<accession>A0ABN8H9X2</accession>
<feature type="transmembrane region" description="Helical" evidence="6">
    <location>
        <begin position="264"/>
        <end position="282"/>
    </location>
</feature>
<dbReference type="Proteomes" id="UP000838102">
    <property type="component" value="Unassembled WGS sequence"/>
</dbReference>
<evidence type="ECO:0000313" key="9">
    <source>
        <dbReference type="Proteomes" id="UP000838102"/>
    </source>
</evidence>
<evidence type="ECO:0000256" key="4">
    <source>
        <dbReference type="ARBA" id="ARBA00022989"/>
    </source>
</evidence>
<dbReference type="InterPro" id="IPR011701">
    <property type="entry name" value="MFS"/>
</dbReference>
<feature type="transmembrane region" description="Helical" evidence="6">
    <location>
        <begin position="462"/>
        <end position="482"/>
    </location>
</feature>
<keyword evidence="4 6" id="KW-1133">Transmembrane helix</keyword>
<dbReference type="Pfam" id="PF07690">
    <property type="entry name" value="MFS_1"/>
    <property type="match status" value="1"/>
</dbReference>
<evidence type="ECO:0000259" key="7">
    <source>
        <dbReference type="PROSITE" id="PS50850"/>
    </source>
</evidence>
<feature type="transmembrane region" description="Helical" evidence="6">
    <location>
        <begin position="330"/>
        <end position="351"/>
    </location>
</feature>
<dbReference type="RefSeq" id="WP_248706424.1">
    <property type="nucleotide sequence ID" value="NZ_CAKOET010000004.1"/>
</dbReference>
<keyword evidence="3 6" id="KW-0812">Transmembrane</keyword>
<feature type="transmembrane region" description="Helical" evidence="6">
    <location>
        <begin position="77"/>
        <end position="96"/>
    </location>
</feature>
<dbReference type="InterPro" id="IPR020846">
    <property type="entry name" value="MFS_dom"/>
</dbReference>
<gene>
    <name evidence="8" type="primary">bmr3</name>
    <name evidence="8" type="ORF">LMG032447_01046</name>
</gene>
<feature type="transmembrane region" description="Helical" evidence="6">
    <location>
        <begin position="357"/>
        <end position="380"/>
    </location>
</feature>
<feature type="transmembrane region" description="Helical" evidence="6">
    <location>
        <begin position="197"/>
        <end position="217"/>
    </location>
</feature>
<feature type="transmembrane region" description="Helical" evidence="6">
    <location>
        <begin position="136"/>
        <end position="157"/>
    </location>
</feature>
<dbReference type="PROSITE" id="PS50850">
    <property type="entry name" value="MFS"/>
    <property type="match status" value="1"/>
</dbReference>
<sequence length="491" mass="53965">MNIKKGLTRNLILTAILIATFMTSVETTIITTALPTIVSDLNGLSYQSWIFAMYLLTTALTTPIYGKLADQIGRKPVFLIGLVLFTTGSALCGLASNMLSLIIFRAIQGLGAGAIMPITFTMIADLFTYQERSKMLALNNTAWGISALLGPLMGGYIVDNLGWHWVFVINVPLGVIVFLIIFTTYHDSKLAHEKLKMDFLGIASLSILLVSVLLLFQCLSVSKINWVLMAFLTLVILLATLVLMKIEHQAIDPIVPLKLFRNQLFLVQIFTTLALSAIQIGFQTYFPMWLQSIYHASPSLAGLAVTPSPILWLFSSFLVGSLVKKFAPKYIALPLIIIMALTYLPLIFVSIHFPEHLFYVISAITGFVLGIVITMNTLIAQHVVSQKDLGTASSMITLGRTLGQTIATGIFGLIFNLTIHHEISQQPAISENMVNQFISSNNHTSAMVGKNFDVLAQTVLSGMHAVFIVTLILFVLVIILNLSDKKRTIVK</sequence>
<evidence type="ECO:0000256" key="5">
    <source>
        <dbReference type="ARBA" id="ARBA00023136"/>
    </source>
</evidence>
<dbReference type="PANTHER" id="PTHR23501">
    <property type="entry name" value="MAJOR FACILITATOR SUPERFAMILY"/>
    <property type="match status" value="1"/>
</dbReference>
<feature type="transmembrane region" description="Helical" evidence="6">
    <location>
        <begin position="46"/>
        <end position="65"/>
    </location>
</feature>
<keyword evidence="2" id="KW-0813">Transport</keyword>
<dbReference type="InterPro" id="IPR036259">
    <property type="entry name" value="MFS_trans_sf"/>
</dbReference>
<keyword evidence="5 6" id="KW-0472">Membrane</keyword>
<protein>
    <submittedName>
        <fullName evidence="8">Multidrug resistance protein 3</fullName>
    </submittedName>
</protein>
<feature type="domain" description="Major facilitator superfamily (MFS) profile" evidence="7">
    <location>
        <begin position="12"/>
        <end position="486"/>
    </location>
</feature>
<reference evidence="8" key="1">
    <citation type="submission" date="2022-03" db="EMBL/GenBank/DDBJ databases">
        <authorList>
            <person name="Hettiarachchi G."/>
        </authorList>
    </citation>
    <scope>NUCLEOTIDE SEQUENCE</scope>
    <source>
        <strain evidence="8">LMG 32447</strain>
    </source>
</reference>
<feature type="transmembrane region" description="Helical" evidence="6">
    <location>
        <begin position="102"/>
        <end position="124"/>
    </location>
</feature>
<evidence type="ECO:0000256" key="1">
    <source>
        <dbReference type="ARBA" id="ARBA00004651"/>
    </source>
</evidence>
<feature type="transmembrane region" description="Helical" evidence="6">
    <location>
        <begin position="163"/>
        <end position="185"/>
    </location>
</feature>